<dbReference type="OMA" id="QDFYKWE"/>
<evidence type="ECO:0000256" key="2">
    <source>
        <dbReference type="ARBA" id="ARBA00022490"/>
    </source>
</evidence>
<dbReference type="PANTHER" id="PTHR12086">
    <property type="entry name" value="EF-HAND DOMAIN C-TERMINAL CONTAINING PROTEIN"/>
    <property type="match status" value="1"/>
</dbReference>
<evidence type="ECO:0000256" key="4">
    <source>
        <dbReference type="ARBA" id="ARBA00023212"/>
    </source>
</evidence>
<evidence type="ECO:0000313" key="8">
    <source>
        <dbReference type="EnsemblMetazoa" id="HelroP83504"/>
    </source>
</evidence>
<dbReference type="GO" id="GO:0010975">
    <property type="term" value="P:regulation of neuron projection development"/>
    <property type="evidence" value="ECO:0000318"/>
    <property type="project" value="GO_Central"/>
</dbReference>
<dbReference type="SMART" id="SM00676">
    <property type="entry name" value="DM10"/>
    <property type="match status" value="3"/>
</dbReference>
<evidence type="ECO:0000313" key="7">
    <source>
        <dbReference type="EMBL" id="ESO00117.1"/>
    </source>
</evidence>
<feature type="domain" description="DM10" evidence="6">
    <location>
        <begin position="162"/>
        <end position="274"/>
    </location>
</feature>
<keyword evidence="3" id="KW-0677">Repeat</keyword>
<reference evidence="7 9" key="2">
    <citation type="journal article" date="2013" name="Nature">
        <title>Insights into bilaterian evolution from three spiralian genomes.</title>
        <authorList>
            <person name="Simakov O."/>
            <person name="Marletaz F."/>
            <person name="Cho S.J."/>
            <person name="Edsinger-Gonzales E."/>
            <person name="Havlak P."/>
            <person name="Hellsten U."/>
            <person name="Kuo D.H."/>
            <person name="Larsson T."/>
            <person name="Lv J."/>
            <person name="Arendt D."/>
            <person name="Savage R."/>
            <person name="Osoegawa K."/>
            <person name="de Jong P."/>
            <person name="Grimwood J."/>
            <person name="Chapman J.A."/>
            <person name="Shapiro H."/>
            <person name="Aerts A."/>
            <person name="Otillar R.P."/>
            <person name="Terry A.Y."/>
            <person name="Boore J.L."/>
            <person name="Grigoriev I.V."/>
            <person name="Lindberg D.R."/>
            <person name="Seaver E.C."/>
            <person name="Weisblat D.A."/>
            <person name="Putnam N.H."/>
            <person name="Rokhsar D.S."/>
        </authorList>
    </citation>
    <scope>NUCLEOTIDE SEQUENCE</scope>
</reference>
<evidence type="ECO:0000256" key="3">
    <source>
        <dbReference type="ARBA" id="ARBA00022737"/>
    </source>
</evidence>
<evidence type="ECO:0000256" key="5">
    <source>
        <dbReference type="ARBA" id="ARBA00023273"/>
    </source>
</evidence>
<feature type="domain" description="DM10" evidence="6">
    <location>
        <begin position="342"/>
        <end position="449"/>
    </location>
</feature>
<evidence type="ECO:0000313" key="9">
    <source>
        <dbReference type="Proteomes" id="UP000015101"/>
    </source>
</evidence>
<dbReference type="Proteomes" id="UP000015101">
    <property type="component" value="Unassembled WGS sequence"/>
</dbReference>
<sequence>QVLSFDAFSSEEVVESRDEAFRVHRCKILYFLEDDTMQICEPKQDNSGMVQGWIILKRHRIAKPNTNNNNTNNNNNNNQYYYTMDDLNIGVELNIYNTIYTICNCDPYTRDYLQRSGQKVNAPLEIPLDSFALRKISNLQTTSAGQQQRNEKFKLKQQLESGNRILRFFCYWDDRESVFGDERLMVMNYYLADDTIEVIENHAENCGRDSVGTFLKRSKLPKNPDAVIKQLPDSDSKYYKDSDFMIGSYVNVWGRSFLICDYDGFTRHYYKTKYGIENFTPITLKKPSVDPANTNNLSIKQAPPYNGFGGHEDSLNSALSLIPKPPKSDFIRFFLNDRQGMNGNVLRFAARIPQNNIDSDREFVVSFFLADDKMMVFERTFKNSGLQAGKFLEKSKVMKPGYKQRYLNKLPDYYELTDMKVGHRILVNGLWLLLHDADDYTYKYMFQHPEMVC</sequence>
<dbReference type="GO" id="GO:0005930">
    <property type="term" value="C:axoneme"/>
    <property type="evidence" value="ECO:0007669"/>
    <property type="project" value="UniProtKB-SubCell"/>
</dbReference>
<name>T1G564_HELRO</name>
<dbReference type="GeneID" id="20216212"/>
<dbReference type="RefSeq" id="XP_009021891.1">
    <property type="nucleotide sequence ID" value="XM_009023643.1"/>
</dbReference>
<accession>T1G564</accession>
<comment type="subcellular location">
    <subcellularLocation>
        <location evidence="1">Cytoplasm</location>
        <location evidence="1">Cytoskeleton</location>
        <location evidence="1">Cilium axoneme</location>
    </subcellularLocation>
</comment>
<dbReference type="Gene3D" id="2.30.29.170">
    <property type="match status" value="3"/>
</dbReference>
<keyword evidence="5" id="KW-0966">Cell projection</keyword>
<dbReference type="FunFam" id="2.30.29.170:FF:000001">
    <property type="entry name" value="EF-hand domain containing 1"/>
    <property type="match status" value="1"/>
</dbReference>
<evidence type="ECO:0000256" key="1">
    <source>
        <dbReference type="ARBA" id="ARBA00004430"/>
    </source>
</evidence>
<reference evidence="8" key="3">
    <citation type="submission" date="2015-06" db="UniProtKB">
        <authorList>
            <consortium name="EnsemblMetazoa"/>
        </authorList>
    </citation>
    <scope>IDENTIFICATION</scope>
</reference>
<dbReference type="KEGG" id="hro:HELRODRAFT_83504"/>
<dbReference type="EnsemblMetazoa" id="HelroT83504">
    <property type="protein sequence ID" value="HelroP83504"/>
    <property type="gene ID" value="HelroG83504"/>
</dbReference>
<dbReference type="InterPro" id="IPR006602">
    <property type="entry name" value="DM10_dom"/>
</dbReference>
<dbReference type="STRING" id="6412.T1G564"/>
<dbReference type="Pfam" id="PF06565">
    <property type="entry name" value="DM10_dom"/>
    <property type="match status" value="3"/>
</dbReference>
<dbReference type="PANTHER" id="PTHR12086:SF11">
    <property type="entry name" value="EF-HAND DOMAIN-CONTAINING FAMILY MEMBER C2"/>
    <property type="match status" value="1"/>
</dbReference>
<dbReference type="InterPro" id="IPR040193">
    <property type="entry name" value="EFHC1/EFHC2/EFHB"/>
</dbReference>
<feature type="domain" description="DM10" evidence="6">
    <location>
        <begin position="1"/>
        <end position="117"/>
    </location>
</feature>
<dbReference type="InParanoid" id="T1G564"/>
<protein>
    <recommendedName>
        <fullName evidence="6">DM10 domain-containing protein</fullName>
    </recommendedName>
</protein>
<dbReference type="CTD" id="20216212"/>
<reference evidence="9" key="1">
    <citation type="submission" date="2012-12" db="EMBL/GenBank/DDBJ databases">
        <authorList>
            <person name="Hellsten U."/>
            <person name="Grimwood J."/>
            <person name="Chapman J.A."/>
            <person name="Shapiro H."/>
            <person name="Aerts A."/>
            <person name="Otillar R.P."/>
            <person name="Terry A.Y."/>
            <person name="Boore J.L."/>
            <person name="Simakov O."/>
            <person name="Marletaz F."/>
            <person name="Cho S.-J."/>
            <person name="Edsinger-Gonzales E."/>
            <person name="Havlak P."/>
            <person name="Kuo D.-H."/>
            <person name="Larsson T."/>
            <person name="Lv J."/>
            <person name="Arendt D."/>
            <person name="Savage R."/>
            <person name="Osoegawa K."/>
            <person name="de Jong P."/>
            <person name="Lindberg D.R."/>
            <person name="Seaver E.C."/>
            <person name="Weisblat D.A."/>
            <person name="Putnam N.H."/>
            <person name="Grigoriev I.V."/>
            <person name="Rokhsar D.S."/>
        </authorList>
    </citation>
    <scope>NUCLEOTIDE SEQUENCE</scope>
</reference>
<keyword evidence="9" id="KW-1185">Reference proteome</keyword>
<dbReference type="EMBL" id="AMQM01005665">
    <property type="status" value="NOT_ANNOTATED_CDS"/>
    <property type="molecule type" value="Genomic_DNA"/>
</dbReference>
<gene>
    <name evidence="8" type="primary">20216212</name>
    <name evidence="7" type="ORF">HELRODRAFT_83504</name>
</gene>
<keyword evidence="4" id="KW-0206">Cytoskeleton</keyword>
<dbReference type="eggNOG" id="KOG0043">
    <property type="taxonomic scope" value="Eukaryota"/>
</dbReference>
<proteinExistence type="predicted"/>
<dbReference type="PROSITE" id="PS51336">
    <property type="entry name" value="DM10"/>
    <property type="match status" value="3"/>
</dbReference>
<dbReference type="OrthoDB" id="10255210at2759"/>
<keyword evidence="2" id="KW-0963">Cytoplasm</keyword>
<dbReference type="AlphaFoldDB" id="T1G564"/>
<dbReference type="FunFam" id="2.30.29.170:FF:000004">
    <property type="entry name" value="EF-hand domain containing 2"/>
    <property type="match status" value="2"/>
</dbReference>
<dbReference type="HOGENOM" id="CLU_018366_0_1_1"/>
<evidence type="ECO:0000259" key="6">
    <source>
        <dbReference type="PROSITE" id="PS51336"/>
    </source>
</evidence>
<organism evidence="8 9">
    <name type="scientific">Helobdella robusta</name>
    <name type="common">Californian leech</name>
    <dbReference type="NCBI Taxonomy" id="6412"/>
    <lineage>
        <taxon>Eukaryota</taxon>
        <taxon>Metazoa</taxon>
        <taxon>Spiralia</taxon>
        <taxon>Lophotrochozoa</taxon>
        <taxon>Annelida</taxon>
        <taxon>Clitellata</taxon>
        <taxon>Hirudinea</taxon>
        <taxon>Rhynchobdellida</taxon>
        <taxon>Glossiphoniidae</taxon>
        <taxon>Helobdella</taxon>
    </lineage>
</organism>
<dbReference type="EMBL" id="KB097026">
    <property type="protein sequence ID" value="ESO00117.1"/>
    <property type="molecule type" value="Genomic_DNA"/>
</dbReference>